<dbReference type="Pfam" id="PF00903">
    <property type="entry name" value="Glyoxalase"/>
    <property type="match status" value="1"/>
</dbReference>
<dbReference type="InterPro" id="IPR004360">
    <property type="entry name" value="Glyas_Fos-R_dOase_dom"/>
</dbReference>
<dbReference type="EMBL" id="QURH01001051">
    <property type="protein sequence ID" value="RFU36434.1"/>
    <property type="molecule type" value="Genomic_DNA"/>
</dbReference>
<evidence type="ECO:0000259" key="2">
    <source>
        <dbReference type="PROSITE" id="PS51819"/>
    </source>
</evidence>
<dbReference type="PROSITE" id="PS51819">
    <property type="entry name" value="VOC"/>
    <property type="match status" value="1"/>
</dbReference>
<dbReference type="AlphaFoldDB" id="A0A372J9E6"/>
<feature type="domain" description="VOC" evidence="2">
    <location>
        <begin position="4"/>
        <end position="125"/>
    </location>
</feature>
<dbReference type="RefSeq" id="WP_117361909.1">
    <property type="nucleotide sequence ID" value="NZ_QURH01001051.1"/>
</dbReference>
<dbReference type="SUPFAM" id="SSF54593">
    <property type="entry name" value="Glyoxalase/Bleomycin resistance protein/Dihydroxybiphenyl dioxygenase"/>
    <property type="match status" value="1"/>
</dbReference>
<dbReference type="InterPro" id="IPR037523">
    <property type="entry name" value="VOC_core"/>
</dbReference>
<evidence type="ECO:0000313" key="3">
    <source>
        <dbReference type="EMBL" id="RFU36434.1"/>
    </source>
</evidence>
<sequence length="126" mass="13667">MTISLNHTIVPAVDNEAAARFLADVLGLEYGGLHPVARHFAQLRINDQLTLDYMTVPEPTGHHLAFDVDPATFDAAVAHLREHDLPHGDGPGTHTNGRVDERHPLGGRGVYFADPSGNLYELISPS</sequence>
<keyword evidence="4" id="KW-1185">Reference proteome</keyword>
<proteinExistence type="predicted"/>
<dbReference type="OrthoDB" id="9810341at2"/>
<evidence type="ECO:0000313" key="4">
    <source>
        <dbReference type="Proteomes" id="UP000261811"/>
    </source>
</evidence>
<protein>
    <submittedName>
        <fullName evidence="3">VOC family protein</fullName>
    </submittedName>
</protein>
<dbReference type="Gene3D" id="3.10.180.10">
    <property type="entry name" value="2,3-Dihydroxybiphenyl 1,2-Dioxygenase, domain 1"/>
    <property type="match status" value="1"/>
</dbReference>
<dbReference type="CDD" id="cd08351">
    <property type="entry name" value="ChaP_like"/>
    <property type="match status" value="1"/>
</dbReference>
<dbReference type="Proteomes" id="UP000261811">
    <property type="component" value="Unassembled WGS sequence"/>
</dbReference>
<accession>A0A372J9E6</accession>
<name>A0A372J9E6_9ACTN</name>
<organism evidence="3 4">
    <name type="scientific">Actinomadura logoneensis</name>
    <dbReference type="NCBI Taxonomy" id="2293572"/>
    <lineage>
        <taxon>Bacteria</taxon>
        <taxon>Bacillati</taxon>
        <taxon>Actinomycetota</taxon>
        <taxon>Actinomycetes</taxon>
        <taxon>Streptosporangiales</taxon>
        <taxon>Thermomonosporaceae</taxon>
        <taxon>Actinomadura</taxon>
    </lineage>
</organism>
<gene>
    <name evidence="3" type="ORF">DZF91_38180</name>
</gene>
<dbReference type="InterPro" id="IPR029068">
    <property type="entry name" value="Glyas_Bleomycin-R_OHBP_Dase"/>
</dbReference>
<reference evidence="3 4" key="1">
    <citation type="submission" date="2018-08" db="EMBL/GenBank/DDBJ databases">
        <title>Actinomadura jelena sp. nov., a novel Actinomycete isolated from soil in Chad.</title>
        <authorList>
            <person name="Shi L."/>
        </authorList>
    </citation>
    <scope>NUCLEOTIDE SEQUENCE [LARGE SCALE GENOMIC DNA]</scope>
    <source>
        <strain evidence="3 4">NEAU-G17</strain>
    </source>
</reference>
<evidence type="ECO:0000256" key="1">
    <source>
        <dbReference type="SAM" id="MobiDB-lite"/>
    </source>
</evidence>
<feature type="region of interest" description="Disordered" evidence="1">
    <location>
        <begin position="83"/>
        <end position="107"/>
    </location>
</feature>
<comment type="caution">
    <text evidence="3">The sequence shown here is derived from an EMBL/GenBank/DDBJ whole genome shotgun (WGS) entry which is preliminary data.</text>
</comment>